<accession>A0AAD7SNF5</accession>
<comment type="caution">
    <text evidence="1">The sequence shown here is derived from an EMBL/GenBank/DDBJ whole genome shotgun (WGS) entry which is preliminary data.</text>
</comment>
<keyword evidence="2" id="KW-1185">Reference proteome</keyword>
<dbReference type="EMBL" id="JAINUG010000047">
    <property type="protein sequence ID" value="KAJ8405670.1"/>
    <property type="molecule type" value="Genomic_DNA"/>
</dbReference>
<name>A0AAD7SNF5_9TELE</name>
<sequence length="90" mass="10073">MLGGGGAAKAMLNANCRQDLCVSTWIIYTWILTRDAQATDRRVCLKHNGIGHGFRLRFPLQLLLALLSQNKDSQEDNKTSIIKLQPRLGH</sequence>
<organism evidence="1 2">
    <name type="scientific">Aldrovandia affinis</name>
    <dbReference type="NCBI Taxonomy" id="143900"/>
    <lineage>
        <taxon>Eukaryota</taxon>
        <taxon>Metazoa</taxon>
        <taxon>Chordata</taxon>
        <taxon>Craniata</taxon>
        <taxon>Vertebrata</taxon>
        <taxon>Euteleostomi</taxon>
        <taxon>Actinopterygii</taxon>
        <taxon>Neopterygii</taxon>
        <taxon>Teleostei</taxon>
        <taxon>Notacanthiformes</taxon>
        <taxon>Halosauridae</taxon>
        <taxon>Aldrovandia</taxon>
    </lineage>
</organism>
<reference evidence="1" key="1">
    <citation type="journal article" date="2023" name="Science">
        <title>Genome structures resolve the early diversification of teleost fishes.</title>
        <authorList>
            <person name="Parey E."/>
            <person name="Louis A."/>
            <person name="Montfort J."/>
            <person name="Bouchez O."/>
            <person name="Roques C."/>
            <person name="Iampietro C."/>
            <person name="Lluch J."/>
            <person name="Castinel A."/>
            <person name="Donnadieu C."/>
            <person name="Desvignes T."/>
            <person name="Floi Bucao C."/>
            <person name="Jouanno E."/>
            <person name="Wen M."/>
            <person name="Mejri S."/>
            <person name="Dirks R."/>
            <person name="Jansen H."/>
            <person name="Henkel C."/>
            <person name="Chen W.J."/>
            <person name="Zahm M."/>
            <person name="Cabau C."/>
            <person name="Klopp C."/>
            <person name="Thompson A.W."/>
            <person name="Robinson-Rechavi M."/>
            <person name="Braasch I."/>
            <person name="Lecointre G."/>
            <person name="Bobe J."/>
            <person name="Postlethwait J.H."/>
            <person name="Berthelot C."/>
            <person name="Roest Crollius H."/>
            <person name="Guiguen Y."/>
        </authorList>
    </citation>
    <scope>NUCLEOTIDE SEQUENCE</scope>
    <source>
        <strain evidence="1">NC1722</strain>
    </source>
</reference>
<evidence type="ECO:0000313" key="1">
    <source>
        <dbReference type="EMBL" id="KAJ8405670.1"/>
    </source>
</evidence>
<dbReference type="AlphaFoldDB" id="A0AAD7SNF5"/>
<proteinExistence type="predicted"/>
<dbReference type="Proteomes" id="UP001221898">
    <property type="component" value="Unassembled WGS sequence"/>
</dbReference>
<protein>
    <submittedName>
        <fullName evidence="1">Uncharacterized protein</fullName>
    </submittedName>
</protein>
<gene>
    <name evidence="1" type="ORF">AAFF_G00316500</name>
</gene>
<evidence type="ECO:0000313" key="2">
    <source>
        <dbReference type="Proteomes" id="UP001221898"/>
    </source>
</evidence>